<dbReference type="RefSeq" id="WP_311820830.1">
    <property type="nucleotide sequence ID" value="NZ_JARPYG010000001.1"/>
</dbReference>
<reference evidence="2 3" key="1">
    <citation type="submission" date="2023-03" db="EMBL/GenBank/DDBJ databases">
        <authorList>
            <person name="Shen W."/>
            <person name="Cai J."/>
        </authorList>
    </citation>
    <scope>NUCLEOTIDE SEQUENCE [LARGE SCALE GENOMIC DNA]</scope>
    <source>
        <strain evidence="2 3">D6-4</strain>
    </source>
</reference>
<gene>
    <name evidence="2" type="ORF">P7D85_04645</name>
</gene>
<keyword evidence="1" id="KW-0812">Transmembrane</keyword>
<accession>A0ABU3EW14</accession>
<name>A0ABU3EW14_9ENTE</name>
<sequence>MNMKHFNNRYFYLAIAYFFVSLFFAFQTGTILKWASFFFLISFGINAFKAIKEDQIHHD</sequence>
<keyword evidence="1" id="KW-0472">Membrane</keyword>
<evidence type="ECO:0000313" key="3">
    <source>
        <dbReference type="Proteomes" id="UP001252875"/>
    </source>
</evidence>
<protein>
    <submittedName>
        <fullName evidence="2">Uncharacterized protein</fullName>
    </submittedName>
</protein>
<feature type="transmembrane region" description="Helical" evidence="1">
    <location>
        <begin position="9"/>
        <end position="26"/>
    </location>
</feature>
<comment type="caution">
    <text evidence="2">The sequence shown here is derived from an EMBL/GenBank/DDBJ whole genome shotgun (WGS) entry which is preliminary data.</text>
</comment>
<dbReference type="Proteomes" id="UP001252875">
    <property type="component" value="Unassembled WGS sequence"/>
</dbReference>
<dbReference type="EMBL" id="JARPYI010000001">
    <property type="protein sequence ID" value="MDT2599051.1"/>
    <property type="molecule type" value="Genomic_DNA"/>
</dbReference>
<evidence type="ECO:0000313" key="2">
    <source>
        <dbReference type="EMBL" id="MDT2599051.1"/>
    </source>
</evidence>
<evidence type="ECO:0000256" key="1">
    <source>
        <dbReference type="SAM" id="Phobius"/>
    </source>
</evidence>
<organism evidence="2 3">
    <name type="scientific">Enterococcus hulanensis</name>
    <dbReference type="NCBI Taxonomy" id="2559929"/>
    <lineage>
        <taxon>Bacteria</taxon>
        <taxon>Bacillati</taxon>
        <taxon>Bacillota</taxon>
        <taxon>Bacilli</taxon>
        <taxon>Lactobacillales</taxon>
        <taxon>Enterococcaceae</taxon>
        <taxon>Enterococcus</taxon>
    </lineage>
</organism>
<proteinExistence type="predicted"/>
<keyword evidence="3" id="KW-1185">Reference proteome</keyword>
<keyword evidence="1" id="KW-1133">Transmembrane helix</keyword>